<sequence length="605" mass="66227">MTSGSDTRCPRPSAPISDYGLLSDTRTAALVAGDGGIDWFCVPRFDGEPLFGRLIGGPDAGTFRVGPAGPATVVERRYRQHTATLETTWAVGGSRLTLTEAMVAEVSGRLLPTTLIVRRLSTEESAVDAVVEFDPRLGVRHRRPRVHHRHPAVMCQWGSLAVSLGCAPNLTIEPGRPALITVTPGRPVTLVLAVAYREPLIHVEPAWAWELLTEDEDRWRAWSAEIDGSLPFRDHVVRSLLTLRLLTYSPSRAPVAAPTTSLPEDPGGARNWDYRYVWPRDASIGVSAFLSVGKLDEARGFLAWLLHATRLQRPRLPALLTLHGRDVPAERELPGWPGYLGSVPVRIGNDAAAQHQLDGYGWLIDAAWTFVQAGQRLYTEAWRAVRGFADVVARCWQEPDAGIWEVRQTAQHVHSKLMGWLALDRALRIADTHPLPNRQRRLWREARDAIAAEVRASGFNPATGSYVRAYGSADLDAALLILPLLEMDSAESPRVHGTIDAVRDGLSAGGPLLYRYPPGRDGLPGTEGAFLPCSFWLVQALARTGRRVEAIEMFQTMLSHASPLGLYAEELDPATGAQFGNYPQTLTHAALVQAALAIRDAPVDP</sequence>
<evidence type="ECO:0000313" key="3">
    <source>
        <dbReference type="EMBL" id="PWR10792.1"/>
    </source>
</evidence>
<dbReference type="Proteomes" id="UP000245410">
    <property type="component" value="Unassembled WGS sequence"/>
</dbReference>
<comment type="caution">
    <text evidence="3">The sequence shown here is derived from an EMBL/GenBank/DDBJ whole genome shotgun (WGS) entry which is preliminary data.</text>
</comment>
<dbReference type="GO" id="GO:0004553">
    <property type="term" value="F:hydrolase activity, hydrolyzing O-glycosyl compounds"/>
    <property type="evidence" value="ECO:0007669"/>
    <property type="project" value="UniProtKB-ARBA"/>
</dbReference>
<dbReference type="PANTHER" id="PTHR31616">
    <property type="entry name" value="TREHALASE"/>
    <property type="match status" value="1"/>
</dbReference>
<dbReference type="OrthoDB" id="3902805at2"/>
<accession>A0A317D927</accession>
<dbReference type="AlphaFoldDB" id="A0A317D927"/>
<dbReference type="InterPro" id="IPR045582">
    <property type="entry name" value="Trehalase-like_N"/>
</dbReference>
<dbReference type="EMBL" id="QGKR01000149">
    <property type="protein sequence ID" value="PWR10792.1"/>
    <property type="molecule type" value="Genomic_DNA"/>
</dbReference>
<dbReference type="PANTHER" id="PTHR31616:SF0">
    <property type="entry name" value="GLUCAN 1,4-ALPHA-GLUCOSIDASE"/>
    <property type="match status" value="1"/>
</dbReference>
<evidence type="ECO:0000259" key="2">
    <source>
        <dbReference type="Pfam" id="PF19291"/>
    </source>
</evidence>
<dbReference type="Pfam" id="PF00723">
    <property type="entry name" value="Glyco_hydro_15"/>
    <property type="match status" value="1"/>
</dbReference>
<dbReference type="Pfam" id="PF19291">
    <property type="entry name" value="TREH_N"/>
    <property type="match status" value="1"/>
</dbReference>
<keyword evidence="4" id="KW-1185">Reference proteome</keyword>
<dbReference type="InterPro" id="IPR012341">
    <property type="entry name" value="6hp_glycosidase-like_sf"/>
</dbReference>
<feature type="domain" description="GH15-like" evidence="1">
    <location>
        <begin position="233"/>
        <end position="595"/>
    </location>
</feature>
<reference evidence="3 4" key="1">
    <citation type="submission" date="2018-05" db="EMBL/GenBank/DDBJ databases">
        <title>Micromonospora atacamensis sp. nov., a novel actinobacteria isolated from high altitude Atacama Desert soil.</title>
        <authorList>
            <person name="Carro L."/>
            <person name="Golinska P."/>
            <person name="Klenk H.-P."/>
            <person name="Goodfellow M."/>
        </authorList>
    </citation>
    <scope>NUCLEOTIDE SEQUENCE [LARGE SCALE GENOMIC DNA]</scope>
    <source>
        <strain evidence="3 4">5R2A7</strain>
    </source>
</reference>
<dbReference type="InterPro" id="IPR011613">
    <property type="entry name" value="GH15-like"/>
</dbReference>
<dbReference type="RefSeq" id="WP_109816757.1">
    <property type="nucleotide sequence ID" value="NZ_QGKR01000149.1"/>
</dbReference>
<proteinExistence type="predicted"/>
<keyword evidence="3" id="KW-0378">Hydrolase</keyword>
<dbReference type="GO" id="GO:0005975">
    <property type="term" value="P:carbohydrate metabolic process"/>
    <property type="evidence" value="ECO:0007669"/>
    <property type="project" value="InterPro"/>
</dbReference>
<gene>
    <name evidence="3" type="ORF">DKT68_07935</name>
</gene>
<name>A0A317D927_9ACTN</name>
<feature type="domain" description="Trehalase-like N-terminal" evidence="2">
    <location>
        <begin position="13"/>
        <end position="138"/>
    </location>
</feature>
<evidence type="ECO:0000259" key="1">
    <source>
        <dbReference type="Pfam" id="PF00723"/>
    </source>
</evidence>
<protein>
    <submittedName>
        <fullName evidence="3">Glycoside hydrolase family 15 protein</fullName>
    </submittedName>
</protein>
<evidence type="ECO:0000313" key="4">
    <source>
        <dbReference type="Proteomes" id="UP000245410"/>
    </source>
</evidence>
<dbReference type="SUPFAM" id="SSF48208">
    <property type="entry name" value="Six-hairpin glycosidases"/>
    <property type="match status" value="1"/>
</dbReference>
<dbReference type="InterPro" id="IPR008928">
    <property type="entry name" value="6-hairpin_glycosidase_sf"/>
</dbReference>
<organism evidence="3 4">
    <name type="scientific">Micromonospora acroterricola</name>
    <dbReference type="NCBI Taxonomy" id="2202421"/>
    <lineage>
        <taxon>Bacteria</taxon>
        <taxon>Bacillati</taxon>
        <taxon>Actinomycetota</taxon>
        <taxon>Actinomycetes</taxon>
        <taxon>Micromonosporales</taxon>
        <taxon>Micromonosporaceae</taxon>
        <taxon>Micromonospora</taxon>
    </lineage>
</organism>
<dbReference type="Gene3D" id="1.50.10.10">
    <property type="match status" value="1"/>
</dbReference>